<dbReference type="OrthoDB" id="2087435at2"/>
<keyword evidence="6" id="KW-1185">Reference proteome</keyword>
<evidence type="ECO:0000259" key="4">
    <source>
        <dbReference type="Pfam" id="PF01478"/>
    </source>
</evidence>
<evidence type="ECO:0000256" key="3">
    <source>
        <dbReference type="SAM" id="Phobius"/>
    </source>
</evidence>
<dbReference type="PANTHER" id="PTHR30487">
    <property type="entry name" value="TYPE 4 PREPILIN-LIKE PROTEINS LEADER PEPTIDE-PROCESSING ENZYME"/>
    <property type="match status" value="1"/>
</dbReference>
<protein>
    <submittedName>
        <fullName evidence="5">Prepilin peptidase</fullName>
    </submittedName>
</protein>
<feature type="transmembrane region" description="Helical" evidence="3">
    <location>
        <begin position="236"/>
        <end position="254"/>
    </location>
</feature>
<organism evidence="5 6">
    <name type="scientific">Jiangella aurantiaca</name>
    <dbReference type="NCBI Taxonomy" id="2530373"/>
    <lineage>
        <taxon>Bacteria</taxon>
        <taxon>Bacillati</taxon>
        <taxon>Actinomycetota</taxon>
        <taxon>Actinomycetes</taxon>
        <taxon>Jiangellales</taxon>
        <taxon>Jiangellaceae</taxon>
        <taxon>Jiangella</taxon>
    </lineage>
</organism>
<evidence type="ECO:0000313" key="6">
    <source>
        <dbReference type="Proteomes" id="UP000295217"/>
    </source>
</evidence>
<dbReference type="GO" id="GO:0006465">
    <property type="term" value="P:signal peptide processing"/>
    <property type="evidence" value="ECO:0007669"/>
    <property type="project" value="TreeGrafter"/>
</dbReference>
<sequence>MTLVLVLAAAGLLAGALLPQLIARIPDRPPVAVLSEPEPVSPEAEPVSPEAEPVSPEWVEGGRPPTPIPYRELAAAPRLAAWLAAATAAVWALLALARDGAAGAPEDLPAYLVVGLLGVAMAYVDLRTQLLPDWLTLTAFGAAGAWLTVAAALTGDWGAYGRAWAAAGACLAFYLLLALLRPADLGLGDVKLSASLGLLLGWAGWTTVASGVFLAFLAGGLIGIVLLAVGRAGRRTSLPFGPPMLIGTLAALLLA</sequence>
<feature type="region of interest" description="Disordered" evidence="2">
    <location>
        <begin position="35"/>
        <end position="60"/>
    </location>
</feature>
<feature type="transmembrane region" description="Helical" evidence="3">
    <location>
        <begin position="79"/>
        <end position="96"/>
    </location>
</feature>
<evidence type="ECO:0000256" key="1">
    <source>
        <dbReference type="ARBA" id="ARBA00005801"/>
    </source>
</evidence>
<keyword evidence="3" id="KW-0472">Membrane</keyword>
<feature type="transmembrane region" description="Helical" evidence="3">
    <location>
        <begin position="200"/>
        <end position="229"/>
    </location>
</feature>
<dbReference type="GO" id="GO:0005886">
    <property type="term" value="C:plasma membrane"/>
    <property type="evidence" value="ECO:0007669"/>
    <property type="project" value="TreeGrafter"/>
</dbReference>
<gene>
    <name evidence="5" type="ORF">E1262_15985</name>
</gene>
<dbReference type="InterPro" id="IPR000045">
    <property type="entry name" value="Prepilin_IV_endopep_pep"/>
</dbReference>
<dbReference type="RefSeq" id="WP_132104144.1">
    <property type="nucleotide sequence ID" value="NZ_SMLB01000021.1"/>
</dbReference>
<dbReference type="EMBL" id="SMLB01000021">
    <property type="protein sequence ID" value="TDD68308.1"/>
    <property type="molecule type" value="Genomic_DNA"/>
</dbReference>
<keyword evidence="3" id="KW-0812">Transmembrane</keyword>
<dbReference type="Proteomes" id="UP000295217">
    <property type="component" value="Unassembled WGS sequence"/>
</dbReference>
<evidence type="ECO:0000256" key="2">
    <source>
        <dbReference type="SAM" id="MobiDB-lite"/>
    </source>
</evidence>
<keyword evidence="3" id="KW-1133">Transmembrane helix</keyword>
<accession>A0A4R5A7Z1</accession>
<feature type="domain" description="Prepilin type IV endopeptidase peptidase" evidence="4">
    <location>
        <begin position="114"/>
        <end position="224"/>
    </location>
</feature>
<dbReference type="Gene3D" id="1.20.120.1220">
    <property type="match status" value="1"/>
</dbReference>
<dbReference type="Pfam" id="PF01478">
    <property type="entry name" value="Peptidase_A24"/>
    <property type="match status" value="1"/>
</dbReference>
<feature type="transmembrane region" description="Helical" evidence="3">
    <location>
        <begin position="160"/>
        <end position="180"/>
    </location>
</feature>
<reference evidence="5 6" key="1">
    <citation type="submission" date="2019-02" db="EMBL/GenBank/DDBJ databases">
        <title>Draft genome sequences of novel Actinobacteria.</title>
        <authorList>
            <person name="Sahin N."/>
            <person name="Ay H."/>
            <person name="Saygin H."/>
        </authorList>
    </citation>
    <scope>NUCLEOTIDE SEQUENCE [LARGE SCALE GENOMIC DNA]</scope>
    <source>
        <strain evidence="5 6">8K307</strain>
    </source>
</reference>
<dbReference type="PANTHER" id="PTHR30487:SF0">
    <property type="entry name" value="PREPILIN LEADER PEPTIDASE_N-METHYLTRANSFERASE-RELATED"/>
    <property type="match status" value="1"/>
</dbReference>
<feature type="transmembrane region" description="Helical" evidence="3">
    <location>
        <begin position="134"/>
        <end position="153"/>
    </location>
</feature>
<feature type="transmembrane region" description="Helical" evidence="3">
    <location>
        <begin position="108"/>
        <end position="128"/>
    </location>
</feature>
<feature type="compositionally biased region" description="Low complexity" evidence="2">
    <location>
        <begin position="35"/>
        <end position="59"/>
    </location>
</feature>
<dbReference type="AlphaFoldDB" id="A0A4R5A7Z1"/>
<comment type="similarity">
    <text evidence="1">Belongs to the peptidase A24 family.</text>
</comment>
<evidence type="ECO:0000313" key="5">
    <source>
        <dbReference type="EMBL" id="TDD68308.1"/>
    </source>
</evidence>
<dbReference type="GO" id="GO:0004190">
    <property type="term" value="F:aspartic-type endopeptidase activity"/>
    <property type="evidence" value="ECO:0007669"/>
    <property type="project" value="InterPro"/>
</dbReference>
<dbReference type="InterPro" id="IPR050882">
    <property type="entry name" value="Prepilin_peptidase/N-MTase"/>
</dbReference>
<comment type="caution">
    <text evidence="5">The sequence shown here is derived from an EMBL/GenBank/DDBJ whole genome shotgun (WGS) entry which is preliminary data.</text>
</comment>
<name>A0A4R5A7Z1_9ACTN</name>
<proteinExistence type="inferred from homology"/>